<feature type="region of interest" description="Disordered" evidence="10">
    <location>
        <begin position="505"/>
        <end position="583"/>
    </location>
</feature>
<dbReference type="InterPro" id="IPR026258">
    <property type="entry name" value="SRP68"/>
</dbReference>
<name>A0A316YUC0_9BASI</name>
<evidence type="ECO:0000256" key="5">
    <source>
        <dbReference type="ARBA" id="ARBA00022884"/>
    </source>
</evidence>
<feature type="region of interest" description="Disordered" evidence="10">
    <location>
        <begin position="727"/>
        <end position="753"/>
    </location>
</feature>
<dbReference type="AlphaFoldDB" id="A0A316YUC0"/>
<proteinExistence type="inferred from homology"/>
<evidence type="ECO:0000256" key="1">
    <source>
        <dbReference type="ARBA" id="ARBA00004496"/>
    </source>
</evidence>
<feature type="compositionally biased region" description="Low complexity" evidence="10">
    <location>
        <begin position="744"/>
        <end position="753"/>
    </location>
</feature>
<dbReference type="RefSeq" id="XP_025380235.1">
    <property type="nucleotide sequence ID" value="XM_025520354.1"/>
</dbReference>
<accession>A0A316YUC0</accession>
<dbReference type="GO" id="GO:0005730">
    <property type="term" value="C:nucleolus"/>
    <property type="evidence" value="ECO:0007669"/>
    <property type="project" value="UniProtKB-SubCell"/>
</dbReference>
<dbReference type="InterPro" id="IPR038253">
    <property type="entry name" value="SRP68_N_sf"/>
</dbReference>
<dbReference type="GeneID" id="37042270"/>
<evidence type="ECO:0000256" key="9">
    <source>
        <dbReference type="ARBA" id="ARBA00029498"/>
    </source>
</evidence>
<dbReference type="PANTHER" id="PTHR12860">
    <property type="entry name" value="SIGNAL RECOGNITION PARTICLE 68 KDA PROTEIN"/>
    <property type="match status" value="1"/>
</dbReference>
<dbReference type="STRING" id="215250.A0A316YUC0"/>
<dbReference type="OrthoDB" id="10255118at2759"/>
<evidence type="ECO:0000313" key="12">
    <source>
        <dbReference type="Proteomes" id="UP000245768"/>
    </source>
</evidence>
<feature type="compositionally biased region" description="Low complexity" evidence="10">
    <location>
        <begin position="727"/>
        <end position="736"/>
    </location>
</feature>
<evidence type="ECO:0000256" key="10">
    <source>
        <dbReference type="SAM" id="MobiDB-lite"/>
    </source>
</evidence>
<evidence type="ECO:0000256" key="6">
    <source>
        <dbReference type="ARBA" id="ARBA00023135"/>
    </source>
</evidence>
<feature type="region of interest" description="Disordered" evidence="10">
    <location>
        <begin position="343"/>
        <end position="414"/>
    </location>
</feature>
<keyword evidence="7" id="KW-0539">Nucleus</keyword>
<keyword evidence="5" id="KW-0694">RNA-binding</keyword>
<feature type="compositionally biased region" description="Basic and acidic residues" evidence="10">
    <location>
        <begin position="880"/>
        <end position="889"/>
    </location>
</feature>
<evidence type="ECO:0000313" key="11">
    <source>
        <dbReference type="EMBL" id="PWN93037.1"/>
    </source>
</evidence>
<protein>
    <recommendedName>
        <fullName evidence="9">Signal recognition particle subunit SRP68</fullName>
    </recommendedName>
</protein>
<dbReference type="InParanoid" id="A0A316YUC0"/>
<dbReference type="Pfam" id="PF16969">
    <property type="entry name" value="SRP68"/>
    <property type="match status" value="2"/>
</dbReference>
<organism evidence="11 12">
    <name type="scientific">Acaromyces ingoldii</name>
    <dbReference type="NCBI Taxonomy" id="215250"/>
    <lineage>
        <taxon>Eukaryota</taxon>
        <taxon>Fungi</taxon>
        <taxon>Dikarya</taxon>
        <taxon>Basidiomycota</taxon>
        <taxon>Ustilaginomycotina</taxon>
        <taxon>Exobasidiomycetes</taxon>
        <taxon>Exobasidiales</taxon>
        <taxon>Cryptobasidiaceae</taxon>
        <taxon>Acaromyces</taxon>
    </lineage>
</organism>
<keyword evidence="4" id="KW-0963">Cytoplasm</keyword>
<evidence type="ECO:0000256" key="3">
    <source>
        <dbReference type="ARBA" id="ARBA00009352"/>
    </source>
</evidence>
<comment type="subcellular location">
    <subcellularLocation>
        <location evidence="1">Cytoplasm</location>
    </subcellularLocation>
    <subcellularLocation>
        <location evidence="2">Nucleus</location>
        <location evidence="2">Nucleolus</location>
    </subcellularLocation>
</comment>
<feature type="compositionally biased region" description="Low complexity" evidence="10">
    <location>
        <begin position="390"/>
        <end position="412"/>
    </location>
</feature>
<dbReference type="GO" id="GO:0005047">
    <property type="term" value="F:signal recognition particle binding"/>
    <property type="evidence" value="ECO:0007669"/>
    <property type="project" value="InterPro"/>
</dbReference>
<dbReference type="InterPro" id="IPR034652">
    <property type="entry name" value="SRP68-RBD"/>
</dbReference>
<dbReference type="GO" id="GO:0006614">
    <property type="term" value="P:SRP-dependent cotranslational protein targeting to membrane"/>
    <property type="evidence" value="ECO:0007669"/>
    <property type="project" value="InterPro"/>
</dbReference>
<keyword evidence="12" id="KW-1185">Reference proteome</keyword>
<evidence type="ECO:0000256" key="4">
    <source>
        <dbReference type="ARBA" id="ARBA00022490"/>
    </source>
</evidence>
<gene>
    <name evidence="11" type="ORF">FA10DRAFT_263749</name>
</gene>
<comment type="similarity">
    <text evidence="3">Belongs to the SRP68 family.</text>
</comment>
<dbReference type="GO" id="GO:0005786">
    <property type="term" value="C:signal recognition particle, endoplasmic reticulum targeting"/>
    <property type="evidence" value="ECO:0007669"/>
    <property type="project" value="UniProtKB-KW"/>
</dbReference>
<feature type="region of interest" description="Disordered" evidence="10">
    <location>
        <begin position="866"/>
        <end position="904"/>
    </location>
</feature>
<dbReference type="GO" id="GO:0008312">
    <property type="term" value="F:7S RNA binding"/>
    <property type="evidence" value="ECO:0007669"/>
    <property type="project" value="InterPro"/>
</dbReference>
<dbReference type="EMBL" id="KZ819634">
    <property type="protein sequence ID" value="PWN93037.1"/>
    <property type="molecule type" value="Genomic_DNA"/>
</dbReference>
<dbReference type="PANTHER" id="PTHR12860:SF0">
    <property type="entry name" value="SIGNAL RECOGNITION PARTICLE SUBUNIT SRP68"/>
    <property type="match status" value="1"/>
</dbReference>
<dbReference type="Gene3D" id="1.10.3450.40">
    <property type="entry name" value="Signal recognition particle, SRP68 subunit, RNA-binding domain"/>
    <property type="match status" value="1"/>
</dbReference>
<feature type="compositionally biased region" description="Basic residues" evidence="10">
    <location>
        <begin position="525"/>
        <end position="564"/>
    </location>
</feature>
<feature type="compositionally biased region" description="Gly residues" evidence="10">
    <location>
        <begin position="891"/>
        <end position="904"/>
    </location>
</feature>
<evidence type="ECO:0000256" key="2">
    <source>
        <dbReference type="ARBA" id="ARBA00004604"/>
    </source>
</evidence>
<dbReference type="Proteomes" id="UP000245768">
    <property type="component" value="Unassembled WGS sequence"/>
</dbReference>
<evidence type="ECO:0000256" key="8">
    <source>
        <dbReference type="ARBA" id="ARBA00023274"/>
    </source>
</evidence>
<keyword evidence="6" id="KW-0733">Signal recognition particle</keyword>
<reference evidence="11 12" key="1">
    <citation type="journal article" date="2018" name="Mol. Biol. Evol.">
        <title>Broad Genomic Sampling Reveals a Smut Pathogenic Ancestry of the Fungal Clade Ustilaginomycotina.</title>
        <authorList>
            <person name="Kijpornyongpan T."/>
            <person name="Mondo S.J."/>
            <person name="Barry K."/>
            <person name="Sandor L."/>
            <person name="Lee J."/>
            <person name="Lipzen A."/>
            <person name="Pangilinan J."/>
            <person name="LaButti K."/>
            <person name="Hainaut M."/>
            <person name="Henrissat B."/>
            <person name="Grigoriev I.V."/>
            <person name="Spatafora J.W."/>
            <person name="Aime M.C."/>
        </authorList>
    </citation>
    <scope>NUCLEOTIDE SEQUENCE [LARGE SCALE GENOMIC DNA]</scope>
    <source>
        <strain evidence="11 12">MCA 4198</strain>
    </source>
</reference>
<feature type="compositionally biased region" description="Low complexity" evidence="10">
    <location>
        <begin position="91"/>
        <end position="101"/>
    </location>
</feature>
<keyword evidence="8" id="KW-0687">Ribonucleoprotein</keyword>
<sequence length="904" mass="98560">MDVDLTKASEAAESEGPAVTLDLLELINQARNEHGMRQQDYARYRRFCTEKVHRLRQSLHLTHNDGKTGRATGKAGKKRDNKQLSKKQKQRAQSAAAQSEANKGKGNVFTKKEIKVQDVVNDRPAQLLLFEAERAWAFSQELRQESFDKDQDTSLRRRGLSRARKAVAWAQDLVSLLSALGAERVDVVSRAQAAAYSALIRGNESFDKDKWKVSMEQLSVARRLLQNVAECSKSSRAEALANSFVDTTEAQLRYSAYQLDETEQDMDKVAASQASAETCERVVPGYSKLVEELEAEKQKTGKAASKNVVELDFHGKKIPIRNAELVDVIVRVRSAEENLTKAIEEEQHHKVTAATSSTTAADDAPSKKQRGNTRQRLTSAQRSAKKRASTSDAKSPAASATKTTSLASGAGAKTEMDPYDGALAALTEAEDVARRLVADNQEALSKSHSTRYEAKSIDLVNAHEYLMYKLLAVRIARNAYLVEEVEKKAERRQKRARETLEKRLAALKSSGSANAKPRKAGQAPVKRRQVNGKKRATPRPVSKKAGSRKSVRRPGRSGTRKIRGQKASEKAKRLLATSEAKSRRRSARAVPGIARLLDNSEVSLLTVSSLGLVEANPDVSSLVEAKSALYRAELLRHLARAYLLSNAYSESLLILLRASLFVRQARQATDLVDDVRGAGDEEMPPRVLSEETMLRSEAEIEKLRLQAQRGLFFSQRGVQLVRPVVGGLSSSSAAPSKKTKGKGKAASGDTKAGQAIRDLTGKHVDFDPIDVEEACRLTEQRQDDLEEELQAFLGQSPSSLSSSAATAAAAAAAAAADTYREDEERGMTISDSMSLVDGGGGHGRTQSLATTDEYDVMQASMSSAGAAYDPGNALAEEEERALAEEEANKKAGGGGGWLGGWFRK</sequence>
<dbReference type="CDD" id="cd15481">
    <property type="entry name" value="SRP68-RBD"/>
    <property type="match status" value="1"/>
</dbReference>
<feature type="compositionally biased region" description="Basic residues" evidence="10">
    <location>
        <begin position="75"/>
        <end position="90"/>
    </location>
</feature>
<feature type="region of interest" description="Disordered" evidence="10">
    <location>
        <begin position="59"/>
        <end position="104"/>
    </location>
</feature>
<evidence type="ECO:0000256" key="7">
    <source>
        <dbReference type="ARBA" id="ARBA00023242"/>
    </source>
</evidence>
<feature type="compositionally biased region" description="Low complexity" evidence="10">
    <location>
        <begin position="352"/>
        <end position="363"/>
    </location>
</feature>
<dbReference type="GO" id="GO:0030942">
    <property type="term" value="F:endoplasmic reticulum signal peptide binding"/>
    <property type="evidence" value="ECO:0007669"/>
    <property type="project" value="InterPro"/>
</dbReference>